<dbReference type="Proteomes" id="UP000317557">
    <property type="component" value="Unassembled WGS sequence"/>
</dbReference>
<dbReference type="AlphaFoldDB" id="A0A521C5D4"/>
<evidence type="ECO:0000313" key="2">
    <source>
        <dbReference type="EMBL" id="SMO54632.1"/>
    </source>
</evidence>
<keyword evidence="1" id="KW-0472">Membrane</keyword>
<feature type="transmembrane region" description="Helical" evidence="1">
    <location>
        <begin position="6"/>
        <end position="25"/>
    </location>
</feature>
<evidence type="ECO:0000256" key="1">
    <source>
        <dbReference type="SAM" id="Phobius"/>
    </source>
</evidence>
<organism evidence="2 3">
    <name type="scientific">Gracilimonas mengyeensis</name>
    <dbReference type="NCBI Taxonomy" id="1302730"/>
    <lineage>
        <taxon>Bacteria</taxon>
        <taxon>Pseudomonadati</taxon>
        <taxon>Balneolota</taxon>
        <taxon>Balneolia</taxon>
        <taxon>Balneolales</taxon>
        <taxon>Balneolaceae</taxon>
        <taxon>Gracilimonas</taxon>
    </lineage>
</organism>
<reference evidence="2 3" key="1">
    <citation type="submission" date="2017-05" db="EMBL/GenBank/DDBJ databases">
        <authorList>
            <person name="Varghese N."/>
            <person name="Submissions S."/>
        </authorList>
    </citation>
    <scope>NUCLEOTIDE SEQUENCE [LARGE SCALE GENOMIC DNA]</scope>
    <source>
        <strain evidence="2 3">DSM 21985</strain>
    </source>
</reference>
<name>A0A521C5D4_9BACT</name>
<proteinExistence type="predicted"/>
<keyword evidence="3" id="KW-1185">Reference proteome</keyword>
<dbReference type="EMBL" id="FXTP01000004">
    <property type="protein sequence ID" value="SMO54632.1"/>
    <property type="molecule type" value="Genomic_DNA"/>
</dbReference>
<protein>
    <submittedName>
        <fullName evidence="2">Uncharacterized protein</fullName>
    </submittedName>
</protein>
<keyword evidence="1" id="KW-0812">Transmembrane</keyword>
<evidence type="ECO:0000313" key="3">
    <source>
        <dbReference type="Proteomes" id="UP000317557"/>
    </source>
</evidence>
<gene>
    <name evidence="2" type="ORF">SAMN06265219_104177</name>
</gene>
<sequence length="47" mass="5566">MELQNYSFFKALALWSFTIFAATLAKRMDFNTIKIRVLYKRNTFSPA</sequence>
<keyword evidence="1" id="KW-1133">Transmembrane helix</keyword>
<accession>A0A521C5D4</accession>